<dbReference type="PANTHER" id="PTHR43143:SF5">
    <property type="entry name" value="SECRETED PROTEIN"/>
    <property type="match status" value="1"/>
</dbReference>
<dbReference type="InterPro" id="IPR051918">
    <property type="entry name" value="STPP_CPPED1"/>
</dbReference>
<feature type="chain" id="PRO_5045318814" description="LamG-like jellyroll fold domain-containing protein" evidence="3">
    <location>
        <begin position="22"/>
        <end position="1425"/>
    </location>
</feature>
<keyword evidence="1 3" id="KW-0732">Signal</keyword>
<dbReference type="Proteomes" id="UP001501581">
    <property type="component" value="Unassembled WGS sequence"/>
</dbReference>
<dbReference type="InterPro" id="IPR029052">
    <property type="entry name" value="Metallo-depent_PP-like"/>
</dbReference>
<evidence type="ECO:0000313" key="5">
    <source>
        <dbReference type="EMBL" id="GAA1103243.1"/>
    </source>
</evidence>
<dbReference type="SMART" id="SM00560">
    <property type="entry name" value="LamGL"/>
    <property type="match status" value="1"/>
</dbReference>
<evidence type="ECO:0000259" key="4">
    <source>
        <dbReference type="SMART" id="SM00560"/>
    </source>
</evidence>
<evidence type="ECO:0000256" key="3">
    <source>
        <dbReference type="SAM" id="SignalP"/>
    </source>
</evidence>
<name>A0ABN1TU92_9ACTN</name>
<dbReference type="EMBL" id="BAAALG010000009">
    <property type="protein sequence ID" value="GAA1103243.1"/>
    <property type="molecule type" value="Genomic_DNA"/>
</dbReference>
<feature type="domain" description="LamG-like jellyroll fold" evidence="4">
    <location>
        <begin position="105"/>
        <end position="240"/>
    </location>
</feature>
<comment type="caution">
    <text evidence="5">The sequence shown here is derived from an EMBL/GenBank/DDBJ whole genome shotgun (WGS) entry which is preliminary data.</text>
</comment>
<dbReference type="Gene3D" id="2.60.120.200">
    <property type="match status" value="2"/>
</dbReference>
<evidence type="ECO:0000313" key="6">
    <source>
        <dbReference type="Proteomes" id="UP001501581"/>
    </source>
</evidence>
<dbReference type="Pfam" id="PF00149">
    <property type="entry name" value="Metallophos"/>
    <property type="match status" value="1"/>
</dbReference>
<dbReference type="Pfam" id="PF13385">
    <property type="entry name" value="Laminin_G_3"/>
    <property type="match status" value="2"/>
</dbReference>
<dbReference type="Gene3D" id="3.60.21.10">
    <property type="match status" value="1"/>
</dbReference>
<sequence>MNRRTPLGTWATAGLSSLAVAGTLTALAPSAAAEESAATLPVADVLDVDLVGGVATDHARNLEPTLVGSPTISADAVRARHTIGFDGVDDAAVYSMAAQYPELAGGFAVECSFRYDGTAIGGSEQSVCGSKEAGGMATVVSGGNVTFMAHIGGGYKNVRTPIVGGAWYHTMAVWDGALLTLYVNGEQVSQIPAAGAFKEPSAGAHNFVLGGDAQPGNGTGFYSATTVQSAKVYSEALTAEQVSTAAAAWSELPTAPAADVLDVDFRDGTPTDHASGLPVTRFSNPQVRADAPLSRDVAELDGSSAFGYPIEGVYPSLQDGFAVECVFKYDDDLPASGEERGNLCAGKESGGFSITLYGDKLSFNPHIGGSYRNLQTPVEADQWYHVVGSWDGNVARLYLNGVQVKETPATGQLSLPKEGARNFLIGGDASTNNRGQFFAPSTIAAARLYSEPLAELDVLALQADILGEGLASPTLTLQGSTPAEGSHLTRAVPFEVTTQLNEAIGRRTTYRLDDEAKIKPGQVIGAGMRAGDHEITMVGKDVFGRPIDQQISFTSANIPTSGGTQTEQGDGKVTLSSVATNPSGGDVVTTFTKAAVKVADQGFQGSIDQIPASLDFDYQQGEQLTGALRPGDDVLQTSPSAERISFQRYDIPVAEVSGQRVVWTGQVDPTRLAGLRVWNGTAWEQIASARGQAEGSITLNGDIAPRHRHGGVVPVLVTGEDPFADDIPNQVRDSFEDPSDYDFSLAHLTDTQYLSEGADERPNQAERDVWRKAYTDTTQWIADNTDSRKIAFTAHTGDIMENWHNVGSDRAKAMREFEVASAAQKILDDAGLVNTVLPGNHDNLYGVDTGPDALYNDYFGPERYEALSQHQRWTASNASYHSYAEGDNSNNYVLFSAGGLDFVVVSLGFGVDSAEAAWADDVLTQYADRNAIVLTHAYTTPSSNPDGRGGGTSYDGFKVREDVVAKNPNVFLVLSGHEHGVNIEVKKDLGEKGNHVVELLADYQFYKVDSDELGLTQTGGYSGNTPLQFGAAFFRLLQFDVDRAEMSVDTYSPFLDNFGATEYDDRKRYNGTEDDFKMPIQLQTRATSFSSDALVVLEPTDEVIGTETTRSGWPATIIWDGLEVGETYAWQASSRDAASGDELVGEVNQLALFTALEAGVADREAPVITFEETTTLELGAAFDPRAGVSVSDNRDGDLSGALVVHGEVDTTAPGRYQVLYTATDAAGNQSVAARTVEVSKAPAPVSTSAPRIAGRAAVGQILTSTNGSWNNADEADFSVQWLRNGSPIKGATGGDYRVTGADIGTRLSVRITATLADGTATSATSSTTSIQKAKPSAKVSVKKSFKANKAVTLKARFAAGEIRVRGIASVKVDGRTVARAAVKANGTISVKLPKLAPGKHQIVVTLPATNQHAAATVKATVVVRR</sequence>
<dbReference type="Gene3D" id="2.60.40.10">
    <property type="entry name" value="Immunoglobulins"/>
    <property type="match status" value="1"/>
</dbReference>
<keyword evidence="6" id="KW-1185">Reference proteome</keyword>
<dbReference type="InterPro" id="IPR006558">
    <property type="entry name" value="LamG-like"/>
</dbReference>
<reference evidence="5 6" key="1">
    <citation type="journal article" date="2019" name="Int. J. Syst. Evol. Microbiol.">
        <title>The Global Catalogue of Microorganisms (GCM) 10K type strain sequencing project: providing services to taxonomists for standard genome sequencing and annotation.</title>
        <authorList>
            <consortium name="The Broad Institute Genomics Platform"/>
            <consortium name="The Broad Institute Genome Sequencing Center for Infectious Disease"/>
            <person name="Wu L."/>
            <person name="Ma J."/>
        </authorList>
    </citation>
    <scope>NUCLEOTIDE SEQUENCE [LARGE SCALE GENOMIC DNA]</scope>
    <source>
        <strain evidence="5 6">JCM 13008</strain>
    </source>
</reference>
<gene>
    <name evidence="5" type="ORF">GCM10009668_22520</name>
</gene>
<protein>
    <recommendedName>
        <fullName evidence="4">LamG-like jellyroll fold domain-containing protein</fullName>
    </recommendedName>
</protein>
<feature type="signal peptide" evidence="3">
    <location>
        <begin position="1"/>
        <end position="21"/>
    </location>
</feature>
<accession>A0ABN1TU92</accession>
<organism evidence="5 6">
    <name type="scientific">Nocardioides dubius</name>
    <dbReference type="NCBI Taxonomy" id="317019"/>
    <lineage>
        <taxon>Bacteria</taxon>
        <taxon>Bacillati</taxon>
        <taxon>Actinomycetota</taxon>
        <taxon>Actinomycetes</taxon>
        <taxon>Propionibacteriales</taxon>
        <taxon>Nocardioidaceae</taxon>
        <taxon>Nocardioides</taxon>
    </lineage>
</organism>
<keyword evidence="2" id="KW-1015">Disulfide bond</keyword>
<dbReference type="SUPFAM" id="SSF49899">
    <property type="entry name" value="Concanavalin A-like lectins/glucanases"/>
    <property type="match status" value="2"/>
</dbReference>
<dbReference type="InterPro" id="IPR013320">
    <property type="entry name" value="ConA-like_dom_sf"/>
</dbReference>
<dbReference type="SUPFAM" id="SSF56300">
    <property type="entry name" value="Metallo-dependent phosphatases"/>
    <property type="match status" value="1"/>
</dbReference>
<evidence type="ECO:0000256" key="1">
    <source>
        <dbReference type="ARBA" id="ARBA00022729"/>
    </source>
</evidence>
<dbReference type="InterPro" id="IPR013783">
    <property type="entry name" value="Ig-like_fold"/>
</dbReference>
<evidence type="ECO:0000256" key="2">
    <source>
        <dbReference type="ARBA" id="ARBA00023157"/>
    </source>
</evidence>
<dbReference type="Gene3D" id="2.60.40.2700">
    <property type="match status" value="1"/>
</dbReference>
<proteinExistence type="predicted"/>
<dbReference type="PANTHER" id="PTHR43143">
    <property type="entry name" value="METALLOPHOSPHOESTERASE, CALCINEURIN SUPERFAMILY"/>
    <property type="match status" value="1"/>
</dbReference>
<dbReference type="InterPro" id="IPR004843">
    <property type="entry name" value="Calcineurin-like_PHP"/>
</dbReference>
<dbReference type="Pfam" id="PF16403">
    <property type="entry name" value="Bact_surface_Ig-like"/>
    <property type="match status" value="1"/>
</dbReference>
<dbReference type="InterPro" id="IPR032179">
    <property type="entry name" value="Cry22Aa_Ig-like"/>
</dbReference>
<dbReference type="RefSeq" id="WP_343994401.1">
    <property type="nucleotide sequence ID" value="NZ_BAAALG010000009.1"/>
</dbReference>